<reference evidence="2 3" key="1">
    <citation type="journal article" date="2014" name="Nat. Commun.">
        <title>Physiological and genomic features of highly alkaliphilic hydrogen-utilizing Betaproteobacteria from a continental serpentinizing site.</title>
        <authorList>
            <person name="Suzuki S."/>
            <person name="Kuenen J.G."/>
            <person name="Schipper K."/>
            <person name="van der Velde S."/>
            <person name="Ishii S."/>
            <person name="Wu A."/>
            <person name="Sorokin D.Y."/>
            <person name="Tenney A."/>
            <person name="Meng X.Y."/>
            <person name="Morrill P.L."/>
            <person name="Kamagata Y."/>
            <person name="Muyzer G."/>
            <person name="Nealson K.H."/>
        </authorList>
    </citation>
    <scope>NUCLEOTIDE SEQUENCE [LARGE SCALE GENOMIC DNA]</scope>
    <source>
        <strain evidence="2 3">A1</strain>
    </source>
</reference>
<dbReference type="HOGENOM" id="CLU_1072461_0_0_4"/>
<dbReference type="InterPro" id="IPR021457">
    <property type="entry name" value="DUF3108"/>
</dbReference>
<dbReference type="RefSeq" id="WP_045532924.1">
    <property type="nucleotide sequence ID" value="NZ_AP014568.1"/>
</dbReference>
<accession>A0A060NTG5</accession>
<dbReference type="EMBL" id="AP014568">
    <property type="protein sequence ID" value="BAO82204.1"/>
    <property type="molecule type" value="Genomic_DNA"/>
</dbReference>
<protein>
    <recommendedName>
        <fullName evidence="4">DUF3108 domain-containing protein</fullName>
    </recommendedName>
</protein>
<dbReference type="STRING" id="1458425.SRAA_2350"/>
<keyword evidence="1" id="KW-0732">Signal</keyword>
<gene>
    <name evidence="2" type="ORF">SRAA_2350</name>
</gene>
<keyword evidence="3" id="KW-1185">Reference proteome</keyword>
<proteinExistence type="predicted"/>
<name>A0A060NTG5_9BURK</name>
<dbReference type="KEGG" id="cbaa:SRAA_2350"/>
<feature type="signal peptide" evidence="1">
    <location>
        <begin position="1"/>
        <end position="35"/>
    </location>
</feature>
<sequence length="259" mass="29315">MHTDPTQRPTGQPTRRQCLLAALALGAAWSGMAHGNPTAPSGHRGAYAWPERLALDYEVGARISGMPVRASGQLQWLMRSGQYEASLQMRLPLVGGRTQRSRGRLLPDGLQPTEFSDQTRRTRRFDLDWAALRYRHQRDSEAERVGPLQTGTQDRVSLFFELARRLQRQTPVLDTVWSVPVLGPSGVQPWTLRLRALEQIETPAGPLSAWRLERHDTQPDDTRLSLWLAEAVHYLPVRILLQEPDGDWADQRLLRLPTA</sequence>
<feature type="chain" id="PRO_5001584448" description="DUF3108 domain-containing protein" evidence="1">
    <location>
        <begin position="36"/>
        <end position="259"/>
    </location>
</feature>
<dbReference type="AlphaFoldDB" id="A0A060NTG5"/>
<dbReference type="OrthoDB" id="8526020at2"/>
<evidence type="ECO:0000313" key="3">
    <source>
        <dbReference type="Proteomes" id="UP000067461"/>
    </source>
</evidence>
<evidence type="ECO:0008006" key="4">
    <source>
        <dbReference type="Google" id="ProtNLM"/>
    </source>
</evidence>
<organism evidence="2 3">
    <name type="scientific">Serpentinimonas raichei</name>
    <dbReference type="NCBI Taxonomy" id="1458425"/>
    <lineage>
        <taxon>Bacteria</taxon>
        <taxon>Pseudomonadati</taxon>
        <taxon>Pseudomonadota</taxon>
        <taxon>Betaproteobacteria</taxon>
        <taxon>Burkholderiales</taxon>
        <taxon>Comamonadaceae</taxon>
        <taxon>Serpentinimonas</taxon>
    </lineage>
</organism>
<dbReference type="Pfam" id="PF11306">
    <property type="entry name" value="DUF3108"/>
    <property type="match status" value="1"/>
</dbReference>
<evidence type="ECO:0000313" key="2">
    <source>
        <dbReference type="EMBL" id="BAO82204.1"/>
    </source>
</evidence>
<dbReference type="PROSITE" id="PS51318">
    <property type="entry name" value="TAT"/>
    <property type="match status" value="1"/>
</dbReference>
<evidence type="ECO:0000256" key="1">
    <source>
        <dbReference type="SAM" id="SignalP"/>
    </source>
</evidence>
<dbReference type="InterPro" id="IPR006311">
    <property type="entry name" value="TAT_signal"/>
</dbReference>
<dbReference type="Proteomes" id="UP000067461">
    <property type="component" value="Chromosome"/>
</dbReference>